<dbReference type="InterPro" id="IPR011545">
    <property type="entry name" value="DEAD/DEAH_box_helicase_dom"/>
</dbReference>
<dbReference type="InterPro" id="IPR001650">
    <property type="entry name" value="Helicase_C-like"/>
</dbReference>
<gene>
    <name evidence="12" type="primary">LOC111452275</name>
</gene>
<dbReference type="SMART" id="SM01142">
    <property type="entry name" value="DSHCT"/>
    <property type="match status" value="1"/>
</dbReference>
<dbReference type="PANTHER" id="PTHR12131:SF24">
    <property type="entry name" value="DEXH-BOX ATP-DEPENDENT RNA HELICASE DEXH11"/>
    <property type="match status" value="1"/>
</dbReference>
<dbReference type="InterPro" id="IPR040801">
    <property type="entry name" value="Ski2_N"/>
</dbReference>
<dbReference type="SMART" id="SM00487">
    <property type="entry name" value="DEXDc"/>
    <property type="match status" value="1"/>
</dbReference>
<dbReference type="Pfam" id="PF08148">
    <property type="entry name" value="DSHCT"/>
    <property type="match status" value="1"/>
</dbReference>
<evidence type="ECO:0000256" key="1">
    <source>
        <dbReference type="ARBA" id="ARBA00004496"/>
    </source>
</evidence>
<dbReference type="FunFam" id="1.10.3380.30:FF:000001">
    <property type="entry name" value="Ski2 ATP-dependent RNA helicase"/>
    <property type="match status" value="1"/>
</dbReference>
<dbReference type="GO" id="GO:0003724">
    <property type="term" value="F:RNA helicase activity"/>
    <property type="evidence" value="ECO:0007669"/>
    <property type="project" value="InterPro"/>
</dbReference>
<keyword evidence="5 12" id="KW-0347">Helicase</keyword>
<keyword evidence="6" id="KW-0067">ATP-binding</keyword>
<dbReference type="CDD" id="cd18795">
    <property type="entry name" value="SF2_C_Ski2"/>
    <property type="match status" value="1"/>
</dbReference>
<dbReference type="FunFam" id="3.40.50.300:FF:000354">
    <property type="entry name" value="ATP-dependent RNA helicase SKI2"/>
    <property type="match status" value="1"/>
</dbReference>
<evidence type="ECO:0000313" key="11">
    <source>
        <dbReference type="Proteomes" id="UP000504609"/>
    </source>
</evidence>
<accession>A0A6J1GAJ6</accession>
<feature type="compositionally biased region" description="Polar residues" evidence="8">
    <location>
        <begin position="595"/>
        <end position="628"/>
    </location>
</feature>
<dbReference type="InterPro" id="IPR027417">
    <property type="entry name" value="P-loop_NTPase"/>
</dbReference>
<dbReference type="Gene3D" id="1.10.3380.30">
    <property type="match status" value="2"/>
</dbReference>
<feature type="region of interest" description="Disordered" evidence="8">
    <location>
        <begin position="568"/>
        <end position="628"/>
    </location>
</feature>
<keyword evidence="11" id="KW-1185">Reference proteome</keyword>
<evidence type="ECO:0000256" key="4">
    <source>
        <dbReference type="ARBA" id="ARBA00022801"/>
    </source>
</evidence>
<comment type="subcellular location">
    <subcellularLocation>
        <location evidence="1">Cytoplasm</location>
    </subcellularLocation>
</comment>
<dbReference type="FunFam" id="3.40.50.300:FF:001047">
    <property type="entry name" value="DExH-box ATP-dependent RNA helicase DExH11"/>
    <property type="match status" value="1"/>
</dbReference>
<evidence type="ECO:0000259" key="9">
    <source>
        <dbReference type="PROSITE" id="PS51192"/>
    </source>
</evidence>
<dbReference type="FunFam" id="1.10.3380.30:FF:000010">
    <property type="entry name" value="DExH-box ATP-dependent RNA helicase DExH11"/>
    <property type="match status" value="1"/>
</dbReference>
<keyword evidence="4" id="KW-0378">Hydrolase</keyword>
<keyword evidence="3" id="KW-0547">Nucleotide-binding</keyword>
<evidence type="ECO:0000256" key="6">
    <source>
        <dbReference type="ARBA" id="ARBA00022840"/>
    </source>
</evidence>
<evidence type="ECO:0000259" key="10">
    <source>
        <dbReference type="PROSITE" id="PS51194"/>
    </source>
</evidence>
<sequence length="1346" mass="150577">MDPIEATKELSFRVGFSGHSGHLRVEPLSTVERSSPVRSLPDFILPPAFPKETPETIKGYIEETYLQPRLDPDEFSPEKVGRQWDFDWFEMAKVSLDPSQPRSVVVPTWVLPFERPKKDGTTGGTWEPCSVQVDVSELNVEAQESGSQPRMPGPAKDFVRGSINNRPFRPGGLDDSQSVDRILPVAASNGEWVQEILNGGRAQFVPPILKQGLDLGDLKEYPNSWNVYEDQSLFKTSPVENLKEMSVQFDDLFKKAWEEEAIVSVEDGESPKAESIKLEVQVNELEGTSIAPALEKSVLDEILSLDSGGLSLRSDQATDHGREQKKEAWVVVGGREEISLHFHELVPDMALDFPFELDTFQKEAIYHLEKGDSVFVAAHTSAGKTVVAEYAFALATKHCTRAVYTAPIKTISNQKYRDFCGKFDVGLLTGDVSLRPEASCLIMTTEILRSMLYRGADIIRDIEWVIFDEVHYVNDVERGVVWEEVIIMLPRHINIVLLSATVPNTIEFADWIGRTKQKRIHVTGTTKRPVPLEHCIFYSGESYKICENEIFLSHGLKAAKDASKKKTSSVASGSHVGASASNDGARNRKNESFNRIKQNKHSGSQNLGNFSGTSWGNQKNGDSQNNWGSRRSDASSWLLLINKLSKRSLLPVVIFCFSKNRCDKSADSIYSIDLTSSSEKSEIRVFCDKAFSRLKGSDRTLPQIVRVQGLLHRGIGVHHAGLLPIVKEVVEMLFCRGVIKVLFSTETFAMGVNAPARTVVFDTLRKFDGKEFRQLLPGEYTQMAGRAGRRGLDKIGTVIVMCRDKIPEEKDLKRVIVGSATKLESQFRLTYIMILHLLRVEELKVEDMLKRSFAEFHAQKKLPEKQQLLMRKLAQPTRTVECIKGEPAIEEYYDLYAEAEKNSNQVSEAVMQSSAIQQFLTPGRVVVVKSQSDKDHLLSVIVKALPMASRQYIVLVLKPDSPPVQSSSSDDSVKKKEDFPQGYFMVPKSKRGLENDYYSPSTRKGSGVVNIRLPHAGAAAGVSYEVRGVDAKEFVCVCNKKIQLNPGRLLEDVNNVAYSQTVQQLLDIKSDGKFPPALDPLKDLKLKDVNLVEAYKGWTGLVLKMVANKCHGCIKLGEHLKLAAEIKKHKEEVNNLKFQMSDEALQQMPDFQGRIDVLKEIGCINADLVVQIKGRVACEMNSGEELICTECLFENQLDDLEPEEAVALMSAFVFQQRNTSEPSLTPKLSMAKKRLYETAIRLGKLQAQFRLPVDCEEYARDNLKFGLVEVVYEWAKGTPFADICELTDVPEGMIVRTIVRLDETCREFKNAAAIMGNSALHKKMETASNAIKRDIVFSASLYITGL</sequence>
<dbReference type="GO" id="GO:0016787">
    <property type="term" value="F:hydrolase activity"/>
    <property type="evidence" value="ECO:0007669"/>
    <property type="project" value="UniProtKB-KW"/>
</dbReference>
<keyword evidence="7" id="KW-0694">RNA-binding</keyword>
<dbReference type="Gene3D" id="3.40.50.300">
    <property type="entry name" value="P-loop containing nucleotide triphosphate hydrolases"/>
    <property type="match status" value="2"/>
</dbReference>
<dbReference type="Proteomes" id="UP000504609">
    <property type="component" value="Unplaced"/>
</dbReference>
<dbReference type="GO" id="GO:0005524">
    <property type="term" value="F:ATP binding"/>
    <property type="evidence" value="ECO:0007669"/>
    <property type="project" value="UniProtKB-KW"/>
</dbReference>
<dbReference type="Pfam" id="PF13234">
    <property type="entry name" value="MTR4_beta-barrel"/>
    <property type="match status" value="1"/>
</dbReference>
<proteinExistence type="predicted"/>
<dbReference type="Pfam" id="PF00270">
    <property type="entry name" value="DEAD"/>
    <property type="match status" value="1"/>
</dbReference>
<dbReference type="SUPFAM" id="SSF52540">
    <property type="entry name" value="P-loop containing nucleoside triphosphate hydrolases"/>
    <property type="match status" value="1"/>
</dbReference>
<keyword evidence="2" id="KW-0963">Cytoplasm</keyword>
<evidence type="ECO:0000256" key="3">
    <source>
        <dbReference type="ARBA" id="ARBA00022741"/>
    </source>
</evidence>
<organism evidence="11 12">
    <name type="scientific">Cucurbita moschata</name>
    <name type="common">Winter crookneck squash</name>
    <name type="synonym">Cucurbita pepo var. moschata</name>
    <dbReference type="NCBI Taxonomy" id="3662"/>
    <lineage>
        <taxon>Eukaryota</taxon>
        <taxon>Viridiplantae</taxon>
        <taxon>Streptophyta</taxon>
        <taxon>Embryophyta</taxon>
        <taxon>Tracheophyta</taxon>
        <taxon>Spermatophyta</taxon>
        <taxon>Magnoliopsida</taxon>
        <taxon>eudicotyledons</taxon>
        <taxon>Gunneridae</taxon>
        <taxon>Pentapetalae</taxon>
        <taxon>rosids</taxon>
        <taxon>fabids</taxon>
        <taxon>Cucurbitales</taxon>
        <taxon>Cucurbitaceae</taxon>
        <taxon>Cucurbiteae</taxon>
        <taxon>Cucurbita</taxon>
    </lineage>
</organism>
<evidence type="ECO:0000313" key="12">
    <source>
        <dbReference type="RefSeq" id="XP_022948675.1"/>
    </source>
</evidence>
<dbReference type="Pfam" id="PF17911">
    <property type="entry name" value="Ski2_N"/>
    <property type="match status" value="1"/>
</dbReference>
<dbReference type="InterPro" id="IPR012961">
    <property type="entry name" value="Ski2/MTR4_C"/>
</dbReference>
<dbReference type="PROSITE" id="PS51192">
    <property type="entry name" value="HELICASE_ATP_BIND_1"/>
    <property type="match status" value="1"/>
</dbReference>
<dbReference type="InterPro" id="IPR014001">
    <property type="entry name" value="Helicase_ATP-bd"/>
</dbReference>
<evidence type="ECO:0000256" key="7">
    <source>
        <dbReference type="ARBA" id="ARBA00022884"/>
    </source>
</evidence>
<feature type="compositionally biased region" description="Basic and acidic residues" evidence="8">
    <location>
        <begin position="585"/>
        <end position="594"/>
    </location>
</feature>
<evidence type="ECO:0000256" key="2">
    <source>
        <dbReference type="ARBA" id="ARBA00022490"/>
    </source>
</evidence>
<evidence type="ECO:0000256" key="8">
    <source>
        <dbReference type="SAM" id="MobiDB-lite"/>
    </source>
</evidence>
<feature type="domain" description="Helicase C-terminal" evidence="10">
    <location>
        <begin position="633"/>
        <end position="838"/>
    </location>
</feature>
<feature type="domain" description="Helicase ATP-binding" evidence="9">
    <location>
        <begin position="365"/>
        <end position="520"/>
    </location>
</feature>
<dbReference type="PIRSF" id="PIRSF005198">
    <property type="entry name" value="Antiviral_helicase_SKI2"/>
    <property type="match status" value="1"/>
</dbReference>
<dbReference type="InterPro" id="IPR025696">
    <property type="entry name" value="Beta-barrel_MTR4"/>
</dbReference>
<dbReference type="GO" id="GO:0003723">
    <property type="term" value="F:RNA binding"/>
    <property type="evidence" value="ECO:0007669"/>
    <property type="project" value="UniProtKB-KW"/>
</dbReference>
<reference evidence="12" key="1">
    <citation type="submission" date="2025-08" db="UniProtKB">
        <authorList>
            <consortium name="RefSeq"/>
        </authorList>
    </citation>
    <scope>IDENTIFICATION</scope>
    <source>
        <tissue evidence="12">Young leaves</tissue>
    </source>
</reference>
<dbReference type="Pfam" id="PF21408">
    <property type="entry name" value="MTR4-like_stalk"/>
    <property type="match status" value="1"/>
</dbReference>
<dbReference type="PANTHER" id="PTHR12131">
    <property type="entry name" value="ATP-DEPENDENT RNA AND DNA HELICASE"/>
    <property type="match status" value="1"/>
</dbReference>
<dbReference type="InterPro" id="IPR050699">
    <property type="entry name" value="RNA-DNA_Helicase"/>
</dbReference>
<feature type="compositionally biased region" description="Low complexity" evidence="8">
    <location>
        <begin position="568"/>
        <end position="581"/>
    </location>
</feature>
<dbReference type="InterPro" id="IPR016438">
    <property type="entry name" value="SKI2-like"/>
</dbReference>
<dbReference type="GO" id="GO:0055087">
    <property type="term" value="C:Ski complex"/>
    <property type="evidence" value="ECO:0007669"/>
    <property type="project" value="TreeGrafter"/>
</dbReference>
<dbReference type="GO" id="GO:0070478">
    <property type="term" value="P:nuclear-transcribed mRNA catabolic process, 3'-5' exonucleolytic nonsense-mediated decay"/>
    <property type="evidence" value="ECO:0007669"/>
    <property type="project" value="TreeGrafter"/>
</dbReference>
<dbReference type="Pfam" id="PF00271">
    <property type="entry name" value="Helicase_C"/>
    <property type="match status" value="1"/>
</dbReference>
<name>A0A6J1GAJ6_CUCMO</name>
<protein>
    <submittedName>
        <fullName evidence="12">DExH-box ATP-dependent RNA helicase DExH11 isoform X4</fullName>
    </submittedName>
</protein>
<dbReference type="SMART" id="SM00490">
    <property type="entry name" value="HELICc"/>
    <property type="match status" value="1"/>
</dbReference>
<dbReference type="InterPro" id="IPR048392">
    <property type="entry name" value="MTR4-like_stalk"/>
</dbReference>
<dbReference type="PROSITE" id="PS51194">
    <property type="entry name" value="HELICASE_CTER"/>
    <property type="match status" value="1"/>
</dbReference>
<evidence type="ECO:0000256" key="5">
    <source>
        <dbReference type="ARBA" id="ARBA00022806"/>
    </source>
</evidence>
<dbReference type="RefSeq" id="XP_022948675.1">
    <property type="nucleotide sequence ID" value="XM_023092907.1"/>
</dbReference>
<dbReference type="GeneID" id="111452275"/>